<sequence>MSYEPRRQQTHAARASLDKRRRLPGLPVASAHCVAERHPSVGRVKRRRVVGWAATGKPGTEDASATTIVNPKPKASGLLPPSPASPGSGCPQLHPAAATTGRRRSLTSIRLQTPRGAHGLRPSHRQQTTSPHHLLLTGSNYSPFEPEATRLRPNGPVLAWHNIPVALQVTHDRTGATVSPEGINRSWWAIVLTGRRLTKSASPMTIHKHGQRLQPIHSH</sequence>
<proteinExistence type="predicted"/>
<dbReference type="EMBL" id="OCTY01000002">
    <property type="protein sequence ID" value="SOJ56019.1"/>
    <property type="molecule type" value="Genomic_DNA"/>
</dbReference>
<organism evidence="2 3">
    <name type="scientific">Mycobacterium simulans</name>
    <dbReference type="NCBI Taxonomy" id="627089"/>
    <lineage>
        <taxon>Bacteria</taxon>
        <taxon>Bacillati</taxon>
        <taxon>Actinomycetota</taxon>
        <taxon>Actinomycetes</taxon>
        <taxon>Mycobacteriales</taxon>
        <taxon>Mycobacteriaceae</taxon>
        <taxon>Mycobacterium</taxon>
    </lineage>
</organism>
<evidence type="ECO:0000313" key="3">
    <source>
        <dbReference type="Proteomes" id="UP000554965"/>
    </source>
</evidence>
<evidence type="ECO:0000256" key="1">
    <source>
        <dbReference type="SAM" id="MobiDB-lite"/>
    </source>
</evidence>
<protein>
    <submittedName>
        <fullName evidence="2">Uncharacterized protein</fullName>
    </submittedName>
</protein>
<dbReference type="Proteomes" id="UP000554965">
    <property type="component" value="Unassembled WGS sequence"/>
</dbReference>
<feature type="region of interest" description="Disordered" evidence="1">
    <location>
        <begin position="114"/>
        <end position="133"/>
    </location>
</feature>
<feature type="region of interest" description="Disordered" evidence="1">
    <location>
        <begin position="1"/>
        <end position="24"/>
    </location>
</feature>
<name>A0A7Z7ILX6_9MYCO</name>
<feature type="region of interest" description="Disordered" evidence="1">
    <location>
        <begin position="55"/>
        <end position="104"/>
    </location>
</feature>
<reference evidence="2 3" key="1">
    <citation type="submission" date="2017-10" db="EMBL/GenBank/DDBJ databases">
        <authorList>
            <consortium name="Urmite Genomes"/>
        </authorList>
    </citation>
    <scope>NUCLEOTIDE SEQUENCE [LARGE SCALE GENOMIC DNA]</scope>
    <source>
        <strain evidence="2 3">FB-527</strain>
    </source>
</reference>
<comment type="caution">
    <text evidence="2">The sequence shown here is derived from an EMBL/GenBank/DDBJ whole genome shotgun (WGS) entry which is preliminary data.</text>
</comment>
<accession>A0A7Z7ILX6</accession>
<dbReference type="AlphaFoldDB" id="A0A7Z7ILX6"/>
<evidence type="ECO:0000313" key="2">
    <source>
        <dbReference type="EMBL" id="SOJ56019.1"/>
    </source>
</evidence>
<gene>
    <name evidence="2" type="ORF">MSIMFB_03496</name>
</gene>
<keyword evidence="3" id="KW-1185">Reference proteome</keyword>